<dbReference type="Proteomes" id="UP000612585">
    <property type="component" value="Unassembled WGS sequence"/>
</dbReference>
<dbReference type="Gene3D" id="1.20.120.1530">
    <property type="match status" value="6"/>
</dbReference>
<dbReference type="PROSITE" id="PS50109">
    <property type="entry name" value="HIS_KIN"/>
    <property type="match status" value="1"/>
</dbReference>
<keyword evidence="9" id="KW-0472">Membrane</keyword>
<evidence type="ECO:0000259" key="17">
    <source>
        <dbReference type="PROSITE" id="PS50885"/>
    </source>
</evidence>
<dbReference type="Gene3D" id="3.30.450.40">
    <property type="match status" value="1"/>
</dbReference>
<dbReference type="SUPFAM" id="SSF58104">
    <property type="entry name" value="Methyl-accepting chemotaxis protein (MCP) signaling domain"/>
    <property type="match status" value="3"/>
</dbReference>
<dbReference type="SUPFAM" id="SSF55781">
    <property type="entry name" value="GAF domain-like"/>
    <property type="match status" value="1"/>
</dbReference>
<evidence type="ECO:0000259" key="15">
    <source>
        <dbReference type="PROSITE" id="PS50109"/>
    </source>
</evidence>
<dbReference type="SMART" id="SM00387">
    <property type="entry name" value="HATPase_c"/>
    <property type="match status" value="1"/>
</dbReference>
<dbReference type="CDD" id="cd17546">
    <property type="entry name" value="REC_hyHK_CKI1_RcsC-like"/>
    <property type="match status" value="1"/>
</dbReference>
<reference evidence="18" key="1">
    <citation type="submission" date="2021-01" db="EMBL/GenBank/DDBJ databases">
        <title>Whole genome shotgun sequence of Virgisporangium aurantiacum NBRC 16421.</title>
        <authorList>
            <person name="Komaki H."/>
            <person name="Tamura T."/>
        </authorList>
    </citation>
    <scope>NUCLEOTIDE SEQUENCE</scope>
    <source>
        <strain evidence="18">NBRC 16421</strain>
    </source>
</reference>
<evidence type="ECO:0000313" key="19">
    <source>
        <dbReference type="Proteomes" id="UP000612585"/>
    </source>
</evidence>
<dbReference type="Gene3D" id="3.40.50.2300">
    <property type="match status" value="1"/>
</dbReference>
<dbReference type="Pfam" id="PF02518">
    <property type="entry name" value="HATPase_c"/>
    <property type="match status" value="1"/>
</dbReference>
<evidence type="ECO:0000313" key="18">
    <source>
        <dbReference type="EMBL" id="GIJ61652.1"/>
    </source>
</evidence>
<dbReference type="SUPFAM" id="SSF47384">
    <property type="entry name" value="Homodimeric domain of signal transducing histidine kinase"/>
    <property type="match status" value="1"/>
</dbReference>
<dbReference type="FunFam" id="3.30.565.10:FF:000010">
    <property type="entry name" value="Sensor histidine kinase RcsC"/>
    <property type="match status" value="1"/>
</dbReference>
<dbReference type="InterPro" id="IPR001789">
    <property type="entry name" value="Sig_transdc_resp-reg_receiver"/>
</dbReference>
<keyword evidence="13" id="KW-0175">Coiled coil</keyword>
<dbReference type="InterPro" id="IPR036097">
    <property type="entry name" value="HisK_dim/P_sf"/>
</dbReference>
<gene>
    <name evidence="18" type="ORF">Vau01_091680</name>
</gene>
<dbReference type="SUPFAM" id="SSF55874">
    <property type="entry name" value="ATPase domain of HSP90 chaperone/DNA topoisomerase II/histidine kinase"/>
    <property type="match status" value="1"/>
</dbReference>
<dbReference type="GO" id="GO:0005886">
    <property type="term" value="C:plasma membrane"/>
    <property type="evidence" value="ECO:0007669"/>
    <property type="project" value="UniProtKB-SubCell"/>
</dbReference>
<dbReference type="FunFam" id="1.20.120.1530:FF:000002">
    <property type="entry name" value="Two-component osmosensing histidine kinase"/>
    <property type="match status" value="5"/>
</dbReference>
<evidence type="ECO:0000256" key="10">
    <source>
        <dbReference type="ARBA" id="ARBA00023012"/>
    </source>
</evidence>
<dbReference type="Pfam" id="PF13185">
    <property type="entry name" value="GAF_2"/>
    <property type="match status" value="1"/>
</dbReference>
<dbReference type="Pfam" id="PF00512">
    <property type="entry name" value="HisKA"/>
    <property type="match status" value="1"/>
</dbReference>
<comment type="subcellular location">
    <subcellularLocation>
        <location evidence="2">Cell membrane</location>
    </subcellularLocation>
</comment>
<feature type="coiled-coil region" evidence="13">
    <location>
        <begin position="974"/>
        <end position="1043"/>
    </location>
</feature>
<organism evidence="18 19">
    <name type="scientific">Virgisporangium aurantiacum</name>
    <dbReference type="NCBI Taxonomy" id="175570"/>
    <lineage>
        <taxon>Bacteria</taxon>
        <taxon>Bacillati</taxon>
        <taxon>Actinomycetota</taxon>
        <taxon>Actinomycetes</taxon>
        <taxon>Micromonosporales</taxon>
        <taxon>Micromonosporaceae</taxon>
        <taxon>Virgisporangium</taxon>
    </lineage>
</organism>
<evidence type="ECO:0000256" key="8">
    <source>
        <dbReference type="ARBA" id="ARBA00022777"/>
    </source>
</evidence>
<feature type="domain" description="HAMP" evidence="17">
    <location>
        <begin position="664"/>
        <end position="716"/>
    </location>
</feature>
<feature type="domain" description="Histidine kinase" evidence="15">
    <location>
        <begin position="1053"/>
        <end position="1286"/>
    </location>
</feature>
<evidence type="ECO:0000256" key="2">
    <source>
        <dbReference type="ARBA" id="ARBA00004236"/>
    </source>
</evidence>
<keyword evidence="5 12" id="KW-0597">Phosphoprotein</keyword>
<sequence>MTTVDQVKSPRADGDTPDETLLRELTDALDRVAAGDLKVRLGRRTGAAGEVVDRFNRLIEMQQRQTRDLLRISRVVGREGRLTERLDEEGVEGAWGDRVKAVNSLIDELGRPTQEIARVIAAVADGDLTEHMALEIEGRPLRGEFLRIGRTVNTMVDQLSSFGEEVTRVAREVGTEGKLGGQAEVRGVAGTWKDLTDAVNTMAANLTGQVRSISTVVTAVAKGDLSQKITVAAKGEVAELAETINSLTDTLRVFADEVTRVAREVGTEGKLGGQAQVTGVSGTWRDLTDAVNYMASNLTGQVRNIAQVATAVARGDLSQKITVAALGEILELKDTVNTMVDQLSSFADEVTRVAREVGTEGKLGGQAQVSGVAGTWRDLTENVNQLAGNLTGQVRNIAQVTTAVAKGDLSQKITVDAKGEILALKNTVNTMVDQLSSFADEVTRVAREVGTEGKLGGQAQVKGVSGTWRDLTDNVNYMGSNLTAQVRNIAQVATAVAKGDLSQKITVDARGEILELKSTVNTMVDQLSSFADEVTRVAREVGTEGKLGGQAQVTGVSGTWRDLTDNVNYMASNLTAQVRNIAQVGTAVAKGDLSQKITVAAQGEILQLKDTVNTMVDQLSRFADEVTRVAREVGTEGKLGGQSQVTGVSGTWRDLTDNVNSMASNLTSQVRNIAQVTTAVAKGDLSQKITVDAQGEILELKNTVNTMVDQLSSFADEVTRVAREVGSEGKLGGQARVRGVSGTWEDLTENVNQLASTLTTQLRAIAQVSTAVTRGDLTQRIAVEAQGEVAELKDNINQMIVTLRETTKKNAEQGWLDSNLARIGGLLQGQRDLDEVSRMIMTEVTPLVDAQIGAFFLAGSTDDGAFRLRLGASYGYAAPDHPITFAPGEGLVGQSAMSRRAIRVSAPPDGRLVVRSGLAATPPADLVVLPVLFEGEPLGVMEFASVAAFSELHLSFLDRLVVTIGVALKTILANRRTEELLSQSQRLALELQDQSAELQRTNAELEEKAALLSEQKASIEMQNREIEMARLGLEEKAQQLAQASQYKSEFLANMSHELRTPLNSMLLLSRLLAENTDHNLTGKQTEFARTIHSAGSDLLGLINDILDLSKIEAGRMDVEPGEVAFDDVRSYVEQAFGPQAEEKGLDFTVNIAGDLPPVMVTDPQRVQQVLRNLLSNAVKFTDTGSVELSIALAAADTQFDVPALDGARRVIAFSVADTGIGISQDKLSLIFEEFQQADGTTSRKYGGTGLGLSICMKLARLLGGVIQVSSSLGEGSTFVLYLPDVLRTDLLPVPGSYDGAAPATPILGGLPASLPALPVPPPLRAAPSPLRPIKDGDRRATSAAQQLDGATVLIVDDDVRNVFALTSALEMHGMTVLYADNGADGVRLLSEHPEVDVVLMDAMMPEMDGNETTRAIRRNRRFADLPVVFLTAKAMPGDRESSFAAGASDYITKPVDLDELLETMAGWVTGRRSS</sequence>
<feature type="domain" description="HAMP" evidence="17">
    <location>
        <begin position="204"/>
        <end position="256"/>
    </location>
</feature>
<accession>A0A8J3ZCX3</accession>
<evidence type="ECO:0000256" key="7">
    <source>
        <dbReference type="ARBA" id="ARBA00022692"/>
    </source>
</evidence>
<dbReference type="Gene3D" id="3.30.565.10">
    <property type="entry name" value="Histidine kinase-like ATPase, C-terminal domain"/>
    <property type="match status" value="1"/>
</dbReference>
<dbReference type="EC" id="2.7.13.3" evidence="4"/>
<feature type="modified residue" description="4-aspartylphosphate" evidence="12">
    <location>
        <position position="1401"/>
    </location>
</feature>
<comment type="similarity">
    <text evidence="3">In the N-terminal section; belongs to the phytochrome family.</text>
</comment>
<dbReference type="InterPro" id="IPR003018">
    <property type="entry name" value="GAF"/>
</dbReference>
<evidence type="ECO:0000256" key="12">
    <source>
        <dbReference type="PROSITE-ProRule" id="PRU00169"/>
    </source>
</evidence>
<dbReference type="Pfam" id="PF00672">
    <property type="entry name" value="HAMP"/>
    <property type="match status" value="5"/>
</dbReference>
<evidence type="ECO:0000256" key="3">
    <source>
        <dbReference type="ARBA" id="ARBA00006402"/>
    </source>
</evidence>
<evidence type="ECO:0000256" key="13">
    <source>
        <dbReference type="SAM" id="Coils"/>
    </source>
</evidence>
<feature type="domain" description="HAMP" evidence="17">
    <location>
        <begin position="756"/>
        <end position="808"/>
    </location>
</feature>
<dbReference type="InterPro" id="IPR003594">
    <property type="entry name" value="HATPase_dom"/>
</dbReference>
<protein>
    <recommendedName>
        <fullName evidence="11">Circadian input-output histidine kinase CikA</fullName>
        <ecNumber evidence="4">2.7.13.3</ecNumber>
    </recommendedName>
</protein>
<feature type="region of interest" description="Disordered" evidence="14">
    <location>
        <begin position="1321"/>
        <end position="1341"/>
    </location>
</feature>
<dbReference type="Gene3D" id="1.10.287.130">
    <property type="match status" value="1"/>
</dbReference>
<evidence type="ECO:0000256" key="11">
    <source>
        <dbReference type="ARBA" id="ARBA00074306"/>
    </source>
</evidence>
<dbReference type="PROSITE" id="PS50885">
    <property type="entry name" value="HAMP"/>
    <property type="match status" value="9"/>
</dbReference>
<dbReference type="Pfam" id="PF18947">
    <property type="entry name" value="HAMP_2"/>
    <property type="match status" value="3"/>
</dbReference>
<dbReference type="SMART" id="SM00304">
    <property type="entry name" value="HAMP"/>
    <property type="match status" value="9"/>
</dbReference>
<evidence type="ECO:0000256" key="1">
    <source>
        <dbReference type="ARBA" id="ARBA00000085"/>
    </source>
</evidence>
<evidence type="ECO:0000259" key="16">
    <source>
        <dbReference type="PROSITE" id="PS50110"/>
    </source>
</evidence>
<feature type="domain" description="HAMP" evidence="17">
    <location>
        <begin position="296"/>
        <end position="348"/>
    </location>
</feature>
<name>A0A8J3ZCX3_9ACTN</name>
<comment type="catalytic activity">
    <reaction evidence="1">
        <text>ATP + protein L-histidine = ADP + protein N-phospho-L-histidine.</text>
        <dbReference type="EC" id="2.7.13.3"/>
    </reaction>
</comment>
<feature type="domain" description="Response regulatory" evidence="16">
    <location>
        <begin position="1351"/>
        <end position="1468"/>
    </location>
</feature>
<dbReference type="PROSITE" id="PS50110">
    <property type="entry name" value="RESPONSE_REGULATORY"/>
    <property type="match status" value="1"/>
</dbReference>
<feature type="domain" description="HAMP" evidence="17">
    <location>
        <begin position="480"/>
        <end position="532"/>
    </location>
</feature>
<dbReference type="SMART" id="SM00388">
    <property type="entry name" value="HisKA"/>
    <property type="match status" value="1"/>
</dbReference>
<evidence type="ECO:0000256" key="6">
    <source>
        <dbReference type="ARBA" id="ARBA00022679"/>
    </source>
</evidence>
<dbReference type="InterPro" id="IPR005467">
    <property type="entry name" value="His_kinase_dom"/>
</dbReference>
<dbReference type="PANTHER" id="PTHR45339:SF1">
    <property type="entry name" value="HYBRID SIGNAL TRANSDUCTION HISTIDINE KINASE J"/>
    <property type="match status" value="1"/>
</dbReference>
<feature type="domain" description="HAMP" evidence="17">
    <location>
        <begin position="572"/>
        <end position="624"/>
    </location>
</feature>
<feature type="coiled-coil region" evidence="13">
    <location>
        <begin position="782"/>
        <end position="809"/>
    </location>
</feature>
<evidence type="ECO:0000256" key="14">
    <source>
        <dbReference type="SAM" id="MobiDB-lite"/>
    </source>
</evidence>
<dbReference type="InterPro" id="IPR003661">
    <property type="entry name" value="HisK_dim/P_dom"/>
</dbReference>
<dbReference type="CDD" id="cd16922">
    <property type="entry name" value="HATPase_EvgS-ArcB-TorS-like"/>
    <property type="match status" value="1"/>
</dbReference>
<dbReference type="Pfam" id="PF00072">
    <property type="entry name" value="Response_reg"/>
    <property type="match status" value="1"/>
</dbReference>
<keyword evidence="7" id="KW-0812">Transmembrane</keyword>
<dbReference type="InterPro" id="IPR003660">
    <property type="entry name" value="HAMP_dom"/>
</dbReference>
<feature type="domain" description="HAMP" evidence="17">
    <location>
        <begin position="388"/>
        <end position="440"/>
    </location>
</feature>
<dbReference type="CDD" id="cd00082">
    <property type="entry name" value="HisKA"/>
    <property type="match status" value="1"/>
</dbReference>
<keyword evidence="19" id="KW-1185">Reference proteome</keyword>
<dbReference type="InterPro" id="IPR011006">
    <property type="entry name" value="CheY-like_superfamily"/>
</dbReference>
<dbReference type="PANTHER" id="PTHR45339">
    <property type="entry name" value="HYBRID SIGNAL TRANSDUCTION HISTIDINE KINASE J"/>
    <property type="match status" value="1"/>
</dbReference>
<dbReference type="GO" id="GO:0000155">
    <property type="term" value="F:phosphorelay sensor kinase activity"/>
    <property type="evidence" value="ECO:0007669"/>
    <property type="project" value="InterPro"/>
</dbReference>
<dbReference type="InterPro" id="IPR004358">
    <property type="entry name" value="Sig_transdc_His_kin-like_C"/>
</dbReference>
<dbReference type="SUPFAM" id="SSF52172">
    <property type="entry name" value="CheY-like"/>
    <property type="match status" value="1"/>
</dbReference>
<evidence type="ECO:0000256" key="4">
    <source>
        <dbReference type="ARBA" id="ARBA00012438"/>
    </source>
</evidence>
<evidence type="ECO:0000256" key="9">
    <source>
        <dbReference type="ARBA" id="ARBA00022989"/>
    </source>
</evidence>
<dbReference type="SMART" id="SM00065">
    <property type="entry name" value="GAF"/>
    <property type="match status" value="1"/>
</dbReference>
<dbReference type="InterPro" id="IPR029016">
    <property type="entry name" value="GAF-like_dom_sf"/>
</dbReference>
<dbReference type="InterPro" id="IPR036890">
    <property type="entry name" value="HATPase_C_sf"/>
</dbReference>
<feature type="domain" description="HAMP" evidence="17">
    <location>
        <begin position="22"/>
        <end position="67"/>
    </location>
</feature>
<comment type="caution">
    <text evidence="18">The sequence shown here is derived from an EMBL/GenBank/DDBJ whole genome shotgun (WGS) entry which is preliminary data.</text>
</comment>
<keyword evidence="9" id="KW-1133">Transmembrane helix</keyword>
<keyword evidence="10" id="KW-0902">Two-component regulatory system</keyword>
<dbReference type="RefSeq" id="WP_204006740.1">
    <property type="nucleotide sequence ID" value="NZ_BOPG01000069.1"/>
</dbReference>
<feature type="domain" description="HAMP" evidence="17">
    <location>
        <begin position="107"/>
        <end position="164"/>
    </location>
</feature>
<dbReference type="EMBL" id="BOPG01000069">
    <property type="protein sequence ID" value="GIJ61652.1"/>
    <property type="molecule type" value="Genomic_DNA"/>
</dbReference>
<proteinExistence type="inferred from homology"/>
<keyword evidence="6" id="KW-0808">Transferase</keyword>
<dbReference type="SMART" id="SM00448">
    <property type="entry name" value="REC"/>
    <property type="match status" value="1"/>
</dbReference>
<dbReference type="Gene3D" id="1.10.287.950">
    <property type="entry name" value="Methyl-accepting chemotaxis protein"/>
    <property type="match status" value="1"/>
</dbReference>
<dbReference type="PRINTS" id="PR00344">
    <property type="entry name" value="BCTRLSENSOR"/>
</dbReference>
<dbReference type="CDD" id="cd06225">
    <property type="entry name" value="HAMP"/>
    <property type="match status" value="8"/>
</dbReference>
<evidence type="ECO:0000256" key="5">
    <source>
        <dbReference type="ARBA" id="ARBA00022553"/>
    </source>
</evidence>
<keyword evidence="8 18" id="KW-0418">Kinase</keyword>